<dbReference type="Pfam" id="PF23788">
    <property type="entry name" value="EDRF1_N"/>
    <property type="match status" value="2"/>
</dbReference>
<dbReference type="PANTHER" id="PTHR15000">
    <property type="entry name" value="ERYTHROID DIFFERENTIATION-RELATED FACTOR 1"/>
    <property type="match status" value="1"/>
</dbReference>
<dbReference type="InterPro" id="IPR056582">
    <property type="entry name" value="EDRF1_N"/>
</dbReference>
<dbReference type="GO" id="GO:0045893">
    <property type="term" value="P:positive regulation of DNA-templated transcription"/>
    <property type="evidence" value="ECO:0007669"/>
    <property type="project" value="TreeGrafter"/>
</dbReference>
<dbReference type="OMA" id="RNWQKSI"/>
<proteinExistence type="predicted"/>
<reference evidence="3 4" key="1">
    <citation type="journal article" date="2021" name="Nat. Plants">
        <title>The Taxus genome provides insights into paclitaxel biosynthesis.</title>
        <authorList>
            <person name="Xiong X."/>
            <person name="Gou J."/>
            <person name="Liao Q."/>
            <person name="Li Y."/>
            <person name="Zhou Q."/>
            <person name="Bi G."/>
            <person name="Li C."/>
            <person name="Du R."/>
            <person name="Wang X."/>
            <person name="Sun T."/>
            <person name="Guo L."/>
            <person name="Liang H."/>
            <person name="Lu P."/>
            <person name="Wu Y."/>
            <person name="Zhang Z."/>
            <person name="Ro D.K."/>
            <person name="Shang Y."/>
            <person name="Huang S."/>
            <person name="Yan J."/>
        </authorList>
    </citation>
    <scope>NUCLEOTIDE SEQUENCE [LARGE SCALE GENOMIC DNA]</scope>
    <source>
        <strain evidence="3">Ta-2019</strain>
    </source>
</reference>
<comment type="caution">
    <text evidence="3">The sequence shown here is derived from an EMBL/GenBank/DDBJ whole genome shotgun (WGS) entry which is preliminary data.</text>
</comment>
<evidence type="ECO:0000313" key="3">
    <source>
        <dbReference type="EMBL" id="KAH9325716.1"/>
    </source>
</evidence>
<dbReference type="EMBL" id="JAHRHJ020000002">
    <property type="protein sequence ID" value="KAH9325716.1"/>
    <property type="molecule type" value="Genomic_DNA"/>
</dbReference>
<accession>A0AA38LJ89</accession>
<feature type="compositionally biased region" description="Basic and acidic residues" evidence="1">
    <location>
        <begin position="296"/>
        <end position="312"/>
    </location>
</feature>
<feature type="compositionally biased region" description="Basic and acidic residues" evidence="1">
    <location>
        <begin position="1003"/>
        <end position="1013"/>
    </location>
</feature>
<sequence length="1404" mass="157339">MEGKRKGKGKGTGMSMSMSMSMMDVECVGRLEVQQHRQVGFICGTLPVSVALPQDTLVSPPHTQRVRAPRYRMLPTETDLNTLPSLGIFPTGGGGDLHGLYNARGSGPFNQPLARKCEALAVSGLAAYEDKIDVVAPVDILKQIFKISYSKSRLSVAVHRVGKTLILNTGPDVEEGEKLVRRKKSQSKGVDQSLFLNFAMHSVRAEACDCPPSAESTVPDDAATPTIFPRHSATGFMEGDCLSSCVNPQSHSSWHFVNDDEPDTDTEDCHPHAQGASQANRDSVSWGGRHASRWKSRPDALKNARHVSEEQRCPNYVQKDSEKHRRLSNEGFLRVLFWKFHNLRMLLGSDLLVFSNEKHVAVSLHLWEVEQQVTPLMWLDAWLDNVMASVPELAICYHHNGVVQGYELLKTDDIFLLKGIAEDGTTVFHPQVVQQNGLSVLKFLQDNCKQDPGSYWLFRNAGEDLMQLFDLSVLSKNCSPDKDGNSCSSLPSSKNREIRDYSLPLGILLYRVAHRLSLSKVPNDRSRCAKLFKKCLEFLNEQEHLVLRACAHEQVARLILKCYEDLGSTMNIFLLESESSVIDVEKMSSQELSSASSKSIIQEHSFAEMREDEMLAFNSSNNIIENVQDTFSKVSEPGISSKAGKDLMVTEIKDLEPLGRSVTITPFSENEDSFSVCRIEEASPQLVKTVTDPISAKLAAVHHVSQAIKSLRWQRQLQDTEVKVTDDDSGTMGRSPHAQQLQVCICGDIDCIEVCDIREWLAGSQMDRKLWQLVLLLGESYLALGKAYKDDGQWHQAWKVGELSCSLYGSMPPCLEEVDYVSSGKKSSSELCNEDQLKPRKTINPLCDGGQEVYEHDENNISCIPFSRKGLFWGQAWILFGDIYVEYHRLQGEQLPDGHQGKDSRDELKMASEVMKEVKRLKKKLAQSKRNCNFCSLTNCSCQSDRVSSGNSASSSSGSDVWSVTYNRKQIKKKHSKYALSSHSESSESDSDPCSSGSVHSCSSERGDSEKRITVQGPDDDWYGSTNENERNKEPIESKDVERTIKANSQLTAVAKSFKSKSTDTFKDKTRDIFSFLQGPKGDLEANFSAAAECYDAAMHALSGLPACAQDFQLATRKKGWVCNELGRWRLANRDLKSAETAFATAIKAFREVKDFTNIVLINCNLGHGRRALAESLASKIDSYKQCGVLQNVYRQMLDDVKFQYGEALKFYGAARFELNAVEQEVDTMINSLWNEVYTQYAHTYLRLGMLLAREYVSASIPGNVNWEKLPTESTVLTEEKTRKTHQRKHEITANDAIREALVLYELMGTLRAQEAAFAHFQLASYQRDCCFKALNLEPKEPASEKRGNANFQKAKRHASLAERHWQKAKDYYCAETHPDMFLQILMEISALFLSLSTYCNSNM</sequence>
<dbReference type="Proteomes" id="UP000824469">
    <property type="component" value="Unassembled WGS sequence"/>
</dbReference>
<gene>
    <name evidence="3" type="ORF">KI387_005894</name>
</gene>
<name>A0AA38LJ89_TAXCH</name>
<evidence type="ECO:0000256" key="1">
    <source>
        <dbReference type="SAM" id="MobiDB-lite"/>
    </source>
</evidence>
<evidence type="ECO:0000259" key="2">
    <source>
        <dbReference type="Pfam" id="PF23788"/>
    </source>
</evidence>
<protein>
    <recommendedName>
        <fullName evidence="2">EDRF1 N-terminal domain-containing protein</fullName>
    </recommendedName>
</protein>
<evidence type="ECO:0000313" key="4">
    <source>
        <dbReference type="Proteomes" id="UP000824469"/>
    </source>
</evidence>
<feature type="compositionally biased region" description="Basic and acidic residues" evidence="1">
    <location>
        <begin position="1028"/>
        <end position="1038"/>
    </location>
</feature>
<feature type="domain" description="EDRF1 N-terminal" evidence="2">
    <location>
        <begin position="282"/>
        <end position="585"/>
    </location>
</feature>
<feature type="domain" description="EDRF1 N-terminal" evidence="2">
    <location>
        <begin position="127"/>
        <end position="169"/>
    </location>
</feature>
<dbReference type="PANTHER" id="PTHR15000:SF1">
    <property type="entry name" value="ERYTHROID DIFFERENTIATION-RELATED FACTOR 1"/>
    <property type="match status" value="1"/>
</dbReference>
<feature type="compositionally biased region" description="Low complexity" evidence="1">
    <location>
        <begin position="992"/>
        <end position="1002"/>
    </location>
</feature>
<feature type="region of interest" description="Disordered" evidence="1">
    <location>
        <begin position="977"/>
        <end position="1038"/>
    </location>
</feature>
<feature type="region of interest" description="Disordered" evidence="1">
    <location>
        <begin position="258"/>
        <end position="312"/>
    </location>
</feature>
<keyword evidence="4" id="KW-1185">Reference proteome</keyword>
<organism evidence="3 4">
    <name type="scientific">Taxus chinensis</name>
    <name type="common">Chinese yew</name>
    <name type="synonym">Taxus wallichiana var. chinensis</name>
    <dbReference type="NCBI Taxonomy" id="29808"/>
    <lineage>
        <taxon>Eukaryota</taxon>
        <taxon>Viridiplantae</taxon>
        <taxon>Streptophyta</taxon>
        <taxon>Embryophyta</taxon>
        <taxon>Tracheophyta</taxon>
        <taxon>Spermatophyta</taxon>
        <taxon>Pinopsida</taxon>
        <taxon>Pinidae</taxon>
        <taxon>Conifers II</taxon>
        <taxon>Cupressales</taxon>
        <taxon>Taxaceae</taxon>
        <taxon>Taxus</taxon>
    </lineage>
</organism>
<feature type="non-terminal residue" evidence="3">
    <location>
        <position position="1"/>
    </location>
</feature>